<keyword evidence="2" id="KW-1185">Reference proteome</keyword>
<protein>
    <submittedName>
        <fullName evidence="1">Uncharacterized protein</fullName>
    </submittedName>
</protein>
<proteinExistence type="predicted"/>
<reference evidence="1 2" key="1">
    <citation type="journal article" date="2017" name="Nat. Commun.">
        <title>Genome assembly with in vitro proximity ligation data and whole-genome triplication in lettuce.</title>
        <authorList>
            <person name="Reyes-Chin-Wo S."/>
            <person name="Wang Z."/>
            <person name="Yang X."/>
            <person name="Kozik A."/>
            <person name="Arikit S."/>
            <person name="Song C."/>
            <person name="Xia L."/>
            <person name="Froenicke L."/>
            <person name="Lavelle D.O."/>
            <person name="Truco M.J."/>
            <person name="Xia R."/>
            <person name="Zhu S."/>
            <person name="Xu C."/>
            <person name="Xu H."/>
            <person name="Xu X."/>
            <person name="Cox K."/>
            <person name="Korf I."/>
            <person name="Meyers B.C."/>
            <person name="Michelmore R.W."/>
        </authorList>
    </citation>
    <scope>NUCLEOTIDE SEQUENCE [LARGE SCALE GENOMIC DNA]</scope>
    <source>
        <strain evidence="2">cv. Salinas</strain>
        <tissue evidence="1">Seedlings</tissue>
    </source>
</reference>
<gene>
    <name evidence="1" type="ORF">LSAT_V11C300124890</name>
</gene>
<accession>A0A9R1WA34</accession>
<evidence type="ECO:0000313" key="1">
    <source>
        <dbReference type="EMBL" id="KAJ0218745.1"/>
    </source>
</evidence>
<evidence type="ECO:0000313" key="2">
    <source>
        <dbReference type="Proteomes" id="UP000235145"/>
    </source>
</evidence>
<name>A0A9R1WA34_LACSA</name>
<organism evidence="1 2">
    <name type="scientific">Lactuca sativa</name>
    <name type="common">Garden lettuce</name>
    <dbReference type="NCBI Taxonomy" id="4236"/>
    <lineage>
        <taxon>Eukaryota</taxon>
        <taxon>Viridiplantae</taxon>
        <taxon>Streptophyta</taxon>
        <taxon>Embryophyta</taxon>
        <taxon>Tracheophyta</taxon>
        <taxon>Spermatophyta</taxon>
        <taxon>Magnoliopsida</taxon>
        <taxon>eudicotyledons</taxon>
        <taxon>Gunneridae</taxon>
        <taxon>Pentapetalae</taxon>
        <taxon>asterids</taxon>
        <taxon>campanulids</taxon>
        <taxon>Asterales</taxon>
        <taxon>Asteraceae</taxon>
        <taxon>Cichorioideae</taxon>
        <taxon>Cichorieae</taxon>
        <taxon>Lactucinae</taxon>
        <taxon>Lactuca</taxon>
    </lineage>
</organism>
<sequence length="97" mass="11203">MFLHQIRSDDVLSPDGINRLYFRVGYTKMTYVTTKKRNLLRERLFPNNTNSSVKIGDLKSFILNHPFLEASDDDAVRVCVCLIYVLCEGFLGKEIND</sequence>
<dbReference type="Proteomes" id="UP000235145">
    <property type="component" value="Unassembled WGS sequence"/>
</dbReference>
<dbReference type="AlphaFoldDB" id="A0A9R1WA34"/>
<comment type="caution">
    <text evidence="1">The sequence shown here is derived from an EMBL/GenBank/DDBJ whole genome shotgun (WGS) entry which is preliminary data.</text>
</comment>
<dbReference type="EMBL" id="NBSK02000003">
    <property type="protein sequence ID" value="KAJ0218745.1"/>
    <property type="molecule type" value="Genomic_DNA"/>
</dbReference>